<dbReference type="SUPFAM" id="SSF81631">
    <property type="entry name" value="PAP/OAS1 substrate-binding domain"/>
    <property type="match status" value="1"/>
</dbReference>
<dbReference type="PANTHER" id="PTHR10682">
    <property type="entry name" value="POLY A POLYMERASE"/>
    <property type="match status" value="1"/>
</dbReference>
<reference evidence="11" key="1">
    <citation type="journal article" date="2023" name="G3 (Bethesda)">
        <title>Whole genome assembly and annotation of the endangered Caribbean coral Acropora cervicornis.</title>
        <authorList>
            <person name="Selwyn J.D."/>
            <person name="Vollmer S.V."/>
        </authorList>
    </citation>
    <scope>NUCLEOTIDE SEQUENCE</scope>
    <source>
        <strain evidence="11">K2</strain>
    </source>
</reference>
<sequence>MAELGLDVLPFKDSLLCPNIESRLESEILQTCNVNSQFPNVWKIVTSGVQTQKTYGITSPISMAGPKPKNMPESVANSVGGKICTFGSYRLGAIENAFVPVIKMVFSGIEMDLLFARLALPEVPHDLCLLDENLLKNLDTKEWPNPVLLKNIPPSPTPSEKKSNPLDRYHLMPIITPAYPQQNSSFNVSMSTRTIMKEEFDHGLEVTNDALNGKSTWDALFQPPNFFTKYKYFFFIYDSLHFGFKSVF</sequence>
<dbReference type="Pfam" id="PF04928">
    <property type="entry name" value="PAP_central"/>
    <property type="match status" value="1"/>
</dbReference>
<reference evidence="11" key="2">
    <citation type="journal article" date="2023" name="Science">
        <title>Genomic signatures of disease resistance in endangered staghorn corals.</title>
        <authorList>
            <person name="Vollmer S.V."/>
            <person name="Selwyn J.D."/>
            <person name="Despard B.A."/>
            <person name="Roesel C.L."/>
        </authorList>
    </citation>
    <scope>NUCLEOTIDE SEQUENCE</scope>
    <source>
        <strain evidence="11">K2</strain>
    </source>
</reference>
<dbReference type="GO" id="GO:1990817">
    <property type="term" value="F:poly(A) RNA polymerase activity"/>
    <property type="evidence" value="ECO:0007669"/>
    <property type="project" value="UniProtKB-EC"/>
</dbReference>
<dbReference type="GO" id="GO:0005634">
    <property type="term" value="C:nucleus"/>
    <property type="evidence" value="ECO:0007669"/>
    <property type="project" value="UniProtKB-SubCell"/>
</dbReference>
<dbReference type="Proteomes" id="UP001249851">
    <property type="component" value="Unassembled WGS sequence"/>
</dbReference>
<dbReference type="InterPro" id="IPR007012">
    <property type="entry name" value="PolA_pol_cen_dom"/>
</dbReference>
<evidence type="ECO:0000259" key="10">
    <source>
        <dbReference type="Pfam" id="PF04928"/>
    </source>
</evidence>
<dbReference type="GO" id="GO:0006397">
    <property type="term" value="P:mRNA processing"/>
    <property type="evidence" value="ECO:0007669"/>
    <property type="project" value="UniProtKB-KW"/>
</dbReference>
<comment type="catalytic activity">
    <reaction evidence="9">
        <text>RNA(n) + ATP = RNA(n)-3'-adenine ribonucleotide + diphosphate</text>
        <dbReference type="Rhea" id="RHEA:11332"/>
        <dbReference type="Rhea" id="RHEA-COMP:14527"/>
        <dbReference type="Rhea" id="RHEA-COMP:17347"/>
        <dbReference type="ChEBI" id="CHEBI:30616"/>
        <dbReference type="ChEBI" id="CHEBI:33019"/>
        <dbReference type="ChEBI" id="CHEBI:140395"/>
        <dbReference type="ChEBI" id="CHEBI:173115"/>
        <dbReference type="EC" id="2.7.7.19"/>
    </reaction>
</comment>
<evidence type="ECO:0000256" key="1">
    <source>
        <dbReference type="ARBA" id="ARBA00004123"/>
    </source>
</evidence>
<evidence type="ECO:0000256" key="7">
    <source>
        <dbReference type="ARBA" id="ARBA00022840"/>
    </source>
</evidence>
<evidence type="ECO:0000256" key="8">
    <source>
        <dbReference type="ARBA" id="ARBA00023242"/>
    </source>
</evidence>
<keyword evidence="12" id="KW-1185">Reference proteome</keyword>
<dbReference type="EC" id="2.7.7.19" evidence="3"/>
<comment type="subcellular location">
    <subcellularLocation>
        <location evidence="1">Nucleus</location>
    </subcellularLocation>
</comment>
<evidence type="ECO:0000256" key="9">
    <source>
        <dbReference type="ARBA" id="ARBA00048830"/>
    </source>
</evidence>
<keyword evidence="5" id="KW-0808">Transferase</keyword>
<organism evidence="11 12">
    <name type="scientific">Acropora cervicornis</name>
    <name type="common">Staghorn coral</name>
    <dbReference type="NCBI Taxonomy" id="6130"/>
    <lineage>
        <taxon>Eukaryota</taxon>
        <taxon>Metazoa</taxon>
        <taxon>Cnidaria</taxon>
        <taxon>Anthozoa</taxon>
        <taxon>Hexacorallia</taxon>
        <taxon>Scleractinia</taxon>
        <taxon>Astrocoeniina</taxon>
        <taxon>Acroporidae</taxon>
        <taxon>Acropora</taxon>
    </lineage>
</organism>
<comment type="similarity">
    <text evidence="2">Belongs to the poly(A) polymerase family.</text>
</comment>
<keyword evidence="4" id="KW-0507">mRNA processing</keyword>
<dbReference type="EMBL" id="JARQWQ010000011">
    <property type="protein sequence ID" value="KAK2568865.1"/>
    <property type="molecule type" value="Genomic_DNA"/>
</dbReference>
<evidence type="ECO:0000313" key="12">
    <source>
        <dbReference type="Proteomes" id="UP001249851"/>
    </source>
</evidence>
<gene>
    <name evidence="11" type="ORF">P5673_006918</name>
</gene>
<accession>A0AAD9VCG6</accession>
<protein>
    <recommendedName>
        <fullName evidence="3">polynucleotide adenylyltransferase</fullName>
        <ecNumber evidence="3">2.7.7.19</ecNumber>
    </recommendedName>
</protein>
<name>A0AAD9VCG6_ACRCE</name>
<comment type="caution">
    <text evidence="11">The sequence shown here is derived from an EMBL/GenBank/DDBJ whole genome shotgun (WGS) entry which is preliminary data.</text>
</comment>
<keyword evidence="7" id="KW-0067">ATP-binding</keyword>
<dbReference type="AlphaFoldDB" id="A0AAD9VCG6"/>
<feature type="domain" description="Poly(A) polymerase central" evidence="10">
    <location>
        <begin position="132"/>
        <end position="222"/>
    </location>
</feature>
<evidence type="ECO:0000256" key="4">
    <source>
        <dbReference type="ARBA" id="ARBA00022664"/>
    </source>
</evidence>
<dbReference type="Gene3D" id="1.10.1410.10">
    <property type="match status" value="1"/>
</dbReference>
<evidence type="ECO:0000256" key="6">
    <source>
        <dbReference type="ARBA" id="ARBA00022741"/>
    </source>
</evidence>
<proteinExistence type="inferred from homology"/>
<dbReference type="PANTHER" id="PTHR10682:SF10">
    <property type="entry name" value="POLYNUCLEOTIDE ADENYLYLTRANSFERASE"/>
    <property type="match status" value="1"/>
</dbReference>
<keyword evidence="8" id="KW-0539">Nucleus</keyword>
<dbReference type="GO" id="GO:0005524">
    <property type="term" value="F:ATP binding"/>
    <property type="evidence" value="ECO:0007669"/>
    <property type="project" value="UniProtKB-KW"/>
</dbReference>
<evidence type="ECO:0000256" key="2">
    <source>
        <dbReference type="ARBA" id="ARBA00010912"/>
    </source>
</evidence>
<dbReference type="GO" id="GO:0046872">
    <property type="term" value="F:metal ion binding"/>
    <property type="evidence" value="ECO:0007669"/>
    <property type="project" value="UniProtKB-KW"/>
</dbReference>
<evidence type="ECO:0000256" key="3">
    <source>
        <dbReference type="ARBA" id="ARBA00012388"/>
    </source>
</evidence>
<evidence type="ECO:0000256" key="5">
    <source>
        <dbReference type="ARBA" id="ARBA00022679"/>
    </source>
</evidence>
<evidence type="ECO:0000313" key="11">
    <source>
        <dbReference type="EMBL" id="KAK2568865.1"/>
    </source>
</evidence>
<keyword evidence="6" id="KW-0547">Nucleotide-binding</keyword>